<sequence length="261" mass="26539">NAAVACDPRVRRQAAERVLRHVFGVFLEEVISRMSDYVPPSEVVRHIIRQYGGRDFGGFRSTLLGLLGSCAYEQAIMASAQRLISRGVFATIRQHRNLAAGRLPPTALKTQAPAQGQDTTTHGEAGGPGDPRPNPASEPPAAIDSEQTPAASSLLPVWQQHAAALRGGGGGAAAGRGGGGGGAPFTSLTRSGGMAAWAVHGSSSSSSCGELALPLAPAGDLQGVRASGQFQAALEAGVWGPVAGVTRGSLTVPAPAVARAQ</sequence>
<dbReference type="EMBL" id="BMAR01000004">
    <property type="protein sequence ID" value="GFR42938.1"/>
    <property type="molecule type" value="Genomic_DNA"/>
</dbReference>
<dbReference type="GO" id="GO:0005770">
    <property type="term" value="C:late endosome"/>
    <property type="evidence" value="ECO:0007669"/>
    <property type="project" value="TreeGrafter"/>
</dbReference>
<name>A0AAD3DLS8_9CHLO</name>
<dbReference type="GO" id="GO:0030897">
    <property type="term" value="C:HOPS complex"/>
    <property type="evidence" value="ECO:0007669"/>
    <property type="project" value="TreeGrafter"/>
</dbReference>
<evidence type="ECO:0000313" key="2">
    <source>
        <dbReference type="EMBL" id="GFR42938.1"/>
    </source>
</evidence>
<dbReference type="AlphaFoldDB" id="A0AAD3DLS8"/>
<feature type="compositionally biased region" description="Gly residues" evidence="1">
    <location>
        <begin position="166"/>
        <end position="183"/>
    </location>
</feature>
<reference evidence="2 3" key="1">
    <citation type="journal article" date="2021" name="Sci. Rep.">
        <title>Genome sequencing of the multicellular alga Astrephomene provides insights into convergent evolution of germ-soma differentiation.</title>
        <authorList>
            <person name="Yamashita S."/>
            <person name="Yamamoto K."/>
            <person name="Matsuzaki R."/>
            <person name="Suzuki S."/>
            <person name="Yamaguchi H."/>
            <person name="Hirooka S."/>
            <person name="Minakuchi Y."/>
            <person name="Miyagishima S."/>
            <person name="Kawachi M."/>
            <person name="Toyoda A."/>
            <person name="Nozaki H."/>
        </authorList>
    </citation>
    <scope>NUCLEOTIDE SEQUENCE [LARGE SCALE GENOMIC DNA]</scope>
    <source>
        <strain evidence="2 3">NIES-4017</strain>
    </source>
</reference>
<organism evidence="2 3">
    <name type="scientific">Astrephomene gubernaculifera</name>
    <dbReference type="NCBI Taxonomy" id="47775"/>
    <lineage>
        <taxon>Eukaryota</taxon>
        <taxon>Viridiplantae</taxon>
        <taxon>Chlorophyta</taxon>
        <taxon>core chlorophytes</taxon>
        <taxon>Chlorophyceae</taxon>
        <taxon>CS clade</taxon>
        <taxon>Chlamydomonadales</taxon>
        <taxon>Astrephomenaceae</taxon>
        <taxon>Astrephomene</taxon>
    </lineage>
</organism>
<feature type="region of interest" description="Disordered" evidence="1">
    <location>
        <begin position="166"/>
        <end position="186"/>
    </location>
</feature>
<dbReference type="GO" id="GO:0006623">
    <property type="term" value="P:protein targeting to vacuole"/>
    <property type="evidence" value="ECO:0007669"/>
    <property type="project" value="InterPro"/>
</dbReference>
<protein>
    <submittedName>
        <fullName evidence="2">Uncharacterized protein</fullName>
    </submittedName>
</protein>
<feature type="non-terminal residue" evidence="2">
    <location>
        <position position="1"/>
    </location>
</feature>
<evidence type="ECO:0000313" key="3">
    <source>
        <dbReference type="Proteomes" id="UP001054857"/>
    </source>
</evidence>
<proteinExistence type="predicted"/>
<dbReference type="Proteomes" id="UP001054857">
    <property type="component" value="Unassembled WGS sequence"/>
</dbReference>
<keyword evidence="3" id="KW-1185">Reference proteome</keyword>
<gene>
    <name evidence="2" type="ORF">Agub_g3813</name>
</gene>
<dbReference type="GO" id="GO:0034058">
    <property type="term" value="P:endosomal vesicle fusion"/>
    <property type="evidence" value="ECO:0007669"/>
    <property type="project" value="TreeGrafter"/>
</dbReference>
<accession>A0AAD3DLS8</accession>
<feature type="region of interest" description="Disordered" evidence="1">
    <location>
        <begin position="100"/>
        <end position="151"/>
    </location>
</feature>
<dbReference type="InterPro" id="IPR045111">
    <property type="entry name" value="Vps41/Vps8"/>
</dbReference>
<dbReference type="PANTHER" id="PTHR12616">
    <property type="entry name" value="VACUOLAR PROTEIN SORTING VPS41"/>
    <property type="match status" value="1"/>
</dbReference>
<evidence type="ECO:0000256" key="1">
    <source>
        <dbReference type="SAM" id="MobiDB-lite"/>
    </source>
</evidence>
<dbReference type="PANTHER" id="PTHR12616:SF8">
    <property type="entry name" value="VACUOLAR PROTEIN SORTING-ASSOCIATED PROTEIN 8 HOMOLOG"/>
    <property type="match status" value="1"/>
</dbReference>
<feature type="non-terminal residue" evidence="2">
    <location>
        <position position="261"/>
    </location>
</feature>
<feature type="compositionally biased region" description="Polar residues" evidence="1">
    <location>
        <begin position="108"/>
        <end position="122"/>
    </location>
</feature>
<comment type="caution">
    <text evidence="2">The sequence shown here is derived from an EMBL/GenBank/DDBJ whole genome shotgun (WGS) entry which is preliminary data.</text>
</comment>